<dbReference type="RefSeq" id="WP_073259483.1">
    <property type="nucleotide sequence ID" value="NZ_FRCS01000006.1"/>
</dbReference>
<dbReference type="STRING" id="134849.SAMN05443668_106174"/>
<protein>
    <recommendedName>
        <fullName evidence="3">WD40-like Beta Propeller Repeat</fullName>
    </recommendedName>
</protein>
<evidence type="ECO:0000313" key="2">
    <source>
        <dbReference type="Proteomes" id="UP000184440"/>
    </source>
</evidence>
<sequence>MRGRTWWVTAVVLVAPTDDAGHALFHATTLSQRGEPGPAAYTMALSPDGRTLVSVNTSAWLWEIGMPDDPYAAVCRSAGRSLTAEEARTYAPGERLPEACG</sequence>
<dbReference type="Proteomes" id="UP000184440">
    <property type="component" value="Unassembled WGS sequence"/>
</dbReference>
<organism evidence="1 2">
    <name type="scientific">Cryptosporangium aurantiacum</name>
    <dbReference type="NCBI Taxonomy" id="134849"/>
    <lineage>
        <taxon>Bacteria</taxon>
        <taxon>Bacillati</taxon>
        <taxon>Actinomycetota</taxon>
        <taxon>Actinomycetes</taxon>
        <taxon>Cryptosporangiales</taxon>
        <taxon>Cryptosporangiaceae</taxon>
        <taxon>Cryptosporangium</taxon>
    </lineage>
</organism>
<evidence type="ECO:0008006" key="3">
    <source>
        <dbReference type="Google" id="ProtNLM"/>
    </source>
</evidence>
<keyword evidence="2" id="KW-1185">Reference proteome</keyword>
<name>A0A1M7R2T4_9ACTN</name>
<reference evidence="1 2" key="1">
    <citation type="submission" date="2016-11" db="EMBL/GenBank/DDBJ databases">
        <authorList>
            <person name="Jaros S."/>
            <person name="Januszkiewicz K."/>
            <person name="Wedrychowicz H."/>
        </authorList>
    </citation>
    <scope>NUCLEOTIDE SEQUENCE [LARGE SCALE GENOMIC DNA]</scope>
    <source>
        <strain evidence="1 2">DSM 46144</strain>
    </source>
</reference>
<gene>
    <name evidence="1" type="ORF">SAMN05443668_106174</name>
</gene>
<evidence type="ECO:0000313" key="1">
    <source>
        <dbReference type="EMBL" id="SHN38982.1"/>
    </source>
</evidence>
<dbReference type="AlphaFoldDB" id="A0A1M7R2T4"/>
<dbReference type="EMBL" id="FRCS01000006">
    <property type="protein sequence ID" value="SHN38982.1"/>
    <property type="molecule type" value="Genomic_DNA"/>
</dbReference>
<proteinExistence type="predicted"/>
<accession>A0A1M7R2T4</accession>